<gene>
    <name evidence="4" type="ORF">P691DRAFT_815493</name>
</gene>
<organism evidence="4 5">
    <name type="scientific">Macrolepiota fuliginosa MF-IS2</name>
    <dbReference type="NCBI Taxonomy" id="1400762"/>
    <lineage>
        <taxon>Eukaryota</taxon>
        <taxon>Fungi</taxon>
        <taxon>Dikarya</taxon>
        <taxon>Basidiomycota</taxon>
        <taxon>Agaricomycotina</taxon>
        <taxon>Agaricomycetes</taxon>
        <taxon>Agaricomycetidae</taxon>
        <taxon>Agaricales</taxon>
        <taxon>Agaricineae</taxon>
        <taxon>Agaricaceae</taxon>
        <taxon>Macrolepiota</taxon>
    </lineage>
</organism>
<accession>A0A9P5X180</accession>
<dbReference type="AlphaFoldDB" id="A0A9P5X180"/>
<evidence type="ECO:0000256" key="1">
    <source>
        <dbReference type="ARBA" id="ARBA00022737"/>
    </source>
</evidence>
<dbReference type="InterPro" id="IPR056884">
    <property type="entry name" value="NPHP3-like_N"/>
</dbReference>
<dbReference type="Proteomes" id="UP000807342">
    <property type="component" value="Unassembled WGS sequence"/>
</dbReference>
<dbReference type="Pfam" id="PF24883">
    <property type="entry name" value="NPHP3_N"/>
    <property type="match status" value="1"/>
</dbReference>
<feature type="region of interest" description="Disordered" evidence="2">
    <location>
        <begin position="1"/>
        <end position="29"/>
    </location>
</feature>
<evidence type="ECO:0000313" key="5">
    <source>
        <dbReference type="Proteomes" id="UP000807342"/>
    </source>
</evidence>
<proteinExistence type="predicted"/>
<name>A0A9P5X180_9AGAR</name>
<dbReference type="InterPro" id="IPR027417">
    <property type="entry name" value="P-loop_NTPase"/>
</dbReference>
<keyword evidence="1" id="KW-0677">Repeat</keyword>
<sequence length="521" mass="58719">MPTQQPPPVSVYSATTNHDQATDPSSAVPPPVLIVSTTSGVFTGAHHFTIGQLTAISQHIHGGTTVLQQLEEKGKLAAVHDSSARAYSPKCHPDTRKSLRTRIGQWGVGNGSDERMFWILGAAAVGKSAVAQTIAKDFDERDRLGASFFFSRPNRVDNPDWVIPTLAYQLATNHSQYKRIITERLADDPSILGKNLCTQLKKLIIEPFHILMTEHPDTVREPLLIILDGLDECRDKQAQCEFIDLISTHVRQVDEFPLRWLICSRPEWHLQTRLANPHFRVVCERQELNIDDNEAQQDTQRLLDAGFENILEEYEDRLPTNWPPEDDLRQIAAVASGHLGFASFILRFIGDDQYSDPDNQLGICMKFLGRGGAVGAVNPFHALDLLYRQILSGVPADILTITMRILGLFLFYSHPRVVFDHERLPADAEAEFFDVDQATFRRSLQNLHSVIHVPPVEKSDTAPLRVYHASFSDFLSDPNRSGKFYLDRQAVEYDVALRSLDWLEKDGKLSRPQSKLPSLYD</sequence>
<dbReference type="EMBL" id="MU152113">
    <property type="protein sequence ID" value="KAF9441016.1"/>
    <property type="molecule type" value="Genomic_DNA"/>
</dbReference>
<evidence type="ECO:0000259" key="3">
    <source>
        <dbReference type="Pfam" id="PF24883"/>
    </source>
</evidence>
<reference evidence="4" key="1">
    <citation type="submission" date="2020-11" db="EMBL/GenBank/DDBJ databases">
        <authorList>
            <consortium name="DOE Joint Genome Institute"/>
            <person name="Ahrendt S."/>
            <person name="Riley R."/>
            <person name="Andreopoulos W."/>
            <person name="Labutti K."/>
            <person name="Pangilinan J."/>
            <person name="Ruiz-Duenas F.J."/>
            <person name="Barrasa J.M."/>
            <person name="Sanchez-Garcia M."/>
            <person name="Camarero S."/>
            <person name="Miyauchi S."/>
            <person name="Serrano A."/>
            <person name="Linde D."/>
            <person name="Babiker R."/>
            <person name="Drula E."/>
            <person name="Ayuso-Fernandez I."/>
            <person name="Pacheco R."/>
            <person name="Padilla G."/>
            <person name="Ferreira P."/>
            <person name="Barriuso J."/>
            <person name="Kellner H."/>
            <person name="Castanera R."/>
            <person name="Alfaro M."/>
            <person name="Ramirez L."/>
            <person name="Pisabarro A.G."/>
            <person name="Kuo A."/>
            <person name="Tritt A."/>
            <person name="Lipzen A."/>
            <person name="He G."/>
            <person name="Yan M."/>
            <person name="Ng V."/>
            <person name="Cullen D."/>
            <person name="Martin F."/>
            <person name="Rosso M.-N."/>
            <person name="Henrissat B."/>
            <person name="Hibbett D."/>
            <person name="Martinez A.T."/>
            <person name="Grigoriev I.V."/>
        </authorList>
    </citation>
    <scope>NUCLEOTIDE SEQUENCE</scope>
    <source>
        <strain evidence="4">MF-IS2</strain>
    </source>
</reference>
<dbReference type="OrthoDB" id="4760524at2759"/>
<keyword evidence="5" id="KW-1185">Reference proteome</keyword>
<dbReference type="PANTHER" id="PTHR10039">
    <property type="entry name" value="AMELOGENIN"/>
    <property type="match status" value="1"/>
</dbReference>
<dbReference type="PANTHER" id="PTHR10039:SF17">
    <property type="entry name" value="FUNGAL STAND N-TERMINAL GOODBYE DOMAIN-CONTAINING PROTEIN-RELATED"/>
    <property type="match status" value="1"/>
</dbReference>
<feature type="domain" description="Nephrocystin 3-like N-terminal" evidence="3">
    <location>
        <begin position="110"/>
        <end position="265"/>
    </location>
</feature>
<feature type="compositionally biased region" description="Polar residues" evidence="2">
    <location>
        <begin position="12"/>
        <end position="25"/>
    </location>
</feature>
<protein>
    <recommendedName>
        <fullName evidence="3">Nephrocystin 3-like N-terminal domain-containing protein</fullName>
    </recommendedName>
</protein>
<dbReference type="Gene3D" id="3.40.50.300">
    <property type="entry name" value="P-loop containing nucleotide triphosphate hydrolases"/>
    <property type="match status" value="1"/>
</dbReference>
<evidence type="ECO:0000256" key="2">
    <source>
        <dbReference type="SAM" id="MobiDB-lite"/>
    </source>
</evidence>
<dbReference type="SUPFAM" id="SSF52540">
    <property type="entry name" value="P-loop containing nucleoside triphosphate hydrolases"/>
    <property type="match status" value="1"/>
</dbReference>
<evidence type="ECO:0000313" key="4">
    <source>
        <dbReference type="EMBL" id="KAF9441016.1"/>
    </source>
</evidence>
<comment type="caution">
    <text evidence="4">The sequence shown here is derived from an EMBL/GenBank/DDBJ whole genome shotgun (WGS) entry which is preliminary data.</text>
</comment>